<dbReference type="GeneID" id="8770386"/>
<evidence type="ECO:0000313" key="3">
    <source>
        <dbReference type="Proteomes" id="UP000008680"/>
    </source>
</evidence>
<evidence type="ECO:0000313" key="2">
    <source>
        <dbReference type="EMBL" id="ADC46589.1"/>
    </source>
</evidence>
<protein>
    <recommendedName>
        <fullName evidence="1">SseB protein N-terminal domain-containing protein</fullName>
    </recommendedName>
</protein>
<dbReference type="Pfam" id="PF07179">
    <property type="entry name" value="SseB"/>
    <property type="match status" value="1"/>
</dbReference>
<dbReference type="Proteomes" id="UP000008680">
    <property type="component" value="Chromosome"/>
</dbReference>
<reference evidence="2 3" key="1">
    <citation type="journal article" date="2010" name="PLoS ONE">
        <title>The genome sequence of the rumen methanogen Methanobrevibacter ruminantium reveals new possibilities for controlling ruminant methane emissions.</title>
        <authorList>
            <person name="Leahy S.C."/>
            <person name="Kelly W.J."/>
            <person name="Altermann E."/>
            <person name="Ronimus R.S."/>
            <person name="Yeoman C.J."/>
            <person name="Pacheco D.M."/>
            <person name="Li D."/>
            <person name="Kong Z."/>
            <person name="McTavish S."/>
            <person name="Sang C."/>
            <person name="Lambie S.C."/>
            <person name="Janssen P.H."/>
            <person name="Dey D."/>
            <person name="Attwood G.T."/>
        </authorList>
    </citation>
    <scope>NUCLEOTIDE SEQUENCE [LARGE SCALE GENOMIC DNA]</scope>
    <source>
        <strain evidence="3">ATCC 35063 / DSM 1093 / JCM 13430 / OCM 146 / M1</strain>
    </source>
</reference>
<dbReference type="EMBL" id="CP001719">
    <property type="protein sequence ID" value="ADC46589.1"/>
    <property type="molecule type" value="Genomic_DNA"/>
</dbReference>
<organism evidence="2 3">
    <name type="scientific">Methanobrevibacter ruminantium (strain ATCC 35063 / DSM 1093 / JCM 13430 / OCM 146 / M1)</name>
    <name type="common">Methanobacterium ruminantium</name>
    <dbReference type="NCBI Taxonomy" id="634498"/>
    <lineage>
        <taxon>Archaea</taxon>
        <taxon>Methanobacteriati</taxon>
        <taxon>Methanobacteriota</taxon>
        <taxon>Methanomada group</taxon>
        <taxon>Methanobacteria</taxon>
        <taxon>Methanobacteriales</taxon>
        <taxon>Methanobacteriaceae</taxon>
        <taxon>Methanobrevibacter</taxon>
    </lineage>
</organism>
<dbReference type="KEGG" id="mru:mru_0738"/>
<feature type="domain" description="SseB protein N-terminal" evidence="1">
    <location>
        <begin position="9"/>
        <end position="136"/>
    </location>
</feature>
<dbReference type="RefSeq" id="WP_012955540.1">
    <property type="nucleotide sequence ID" value="NC_013790.1"/>
</dbReference>
<name>D3E228_METRM</name>
<sequence length="168" mass="20310">MSMLSNYRLKELLKKESEMTDEEYELFLNEFRKSELFIPIQVDLDSLDLKDVQLNEINHINQEINFRLKSYESKDKKRTIPLFTDEHEIERLKMNTTVGSLFMRDLCESIMPIRDSFDQIIINPKSEKSFKISVDEFLDLFDEDREFEDLMKEIENDEEFIEMMKKEL</sequence>
<dbReference type="OrthoDB" id="379268at2157"/>
<dbReference type="eggNOG" id="arCOG12039">
    <property type="taxonomic scope" value="Archaea"/>
</dbReference>
<dbReference type="HOGENOM" id="CLU_1582927_0_0_2"/>
<gene>
    <name evidence="2" type="ordered locus">mru_0738</name>
</gene>
<dbReference type="AlphaFoldDB" id="D3E228"/>
<accession>D3E228</accession>
<dbReference type="InterPro" id="IPR009839">
    <property type="entry name" value="SseB_N"/>
</dbReference>
<evidence type="ECO:0000259" key="1">
    <source>
        <dbReference type="Pfam" id="PF07179"/>
    </source>
</evidence>
<proteinExistence type="predicted"/>
<keyword evidence="3" id="KW-1185">Reference proteome</keyword>
<dbReference type="PATRIC" id="fig|634498.28.peg.740"/>